<organism evidence="1 2">
    <name type="scientific">Anas platyrhynchos</name>
    <name type="common">Mallard</name>
    <name type="synonym">Anas boschas</name>
    <dbReference type="NCBI Taxonomy" id="8839"/>
    <lineage>
        <taxon>Eukaryota</taxon>
        <taxon>Metazoa</taxon>
        <taxon>Chordata</taxon>
        <taxon>Craniata</taxon>
        <taxon>Vertebrata</taxon>
        <taxon>Euteleostomi</taxon>
        <taxon>Archelosauria</taxon>
        <taxon>Archosauria</taxon>
        <taxon>Dinosauria</taxon>
        <taxon>Saurischia</taxon>
        <taxon>Theropoda</taxon>
        <taxon>Coelurosauria</taxon>
        <taxon>Aves</taxon>
        <taxon>Neognathae</taxon>
        <taxon>Galloanserae</taxon>
        <taxon>Anseriformes</taxon>
        <taxon>Anatidae</taxon>
        <taxon>Anatinae</taxon>
        <taxon>Anas</taxon>
    </lineage>
</organism>
<sequence length="331" mass="36345">MSVTQEMQQRNAILKKGLLMELECEKELLETFGKKKVFFLFLVLAERHDLKLCQQISEKGIGACRDHPLFRQQGRKKVCRQYDSEGCLGTGKDAARRQCMVEPVAFCKAKKMVHGDSVWIFHLPVHVLAALVDSSAPRCLVTAVLCPRLPGMLPWGCWPGPGSAHAGAAGGDGSSNGPCNESTVTQLHLDSCTEGDFLGLIGSRFSLLVLAITECFYSINQDSQFPGAVNVGSCENCLSGTVDIELKISGPAVCCPGWSWYLLPATGILFKLTLLLVEPPQSFPSWEIFHGGKKRERNSTYLDDHGPPPQKLRANIVMVLQEEEVEVEAEI</sequence>
<evidence type="ECO:0000313" key="2">
    <source>
        <dbReference type="Proteomes" id="UP000296049"/>
    </source>
</evidence>
<accession>R0KFD9</accession>
<protein>
    <submittedName>
        <fullName evidence="1">Uncharacterized protein</fullName>
    </submittedName>
</protein>
<gene>
    <name evidence="1" type="ORF">Anapl_05297</name>
</gene>
<reference evidence="2" key="1">
    <citation type="journal article" date="2013" name="Nat. Genet.">
        <title>The duck genome and transcriptome provide insight into an avian influenza virus reservoir species.</title>
        <authorList>
            <person name="Huang Y."/>
            <person name="Li Y."/>
            <person name="Burt D.W."/>
            <person name="Chen H."/>
            <person name="Zhang Y."/>
            <person name="Qian W."/>
            <person name="Kim H."/>
            <person name="Gan S."/>
            <person name="Zhao Y."/>
            <person name="Li J."/>
            <person name="Yi K."/>
            <person name="Feng H."/>
            <person name="Zhu P."/>
            <person name="Li B."/>
            <person name="Liu Q."/>
            <person name="Fairley S."/>
            <person name="Magor K.E."/>
            <person name="Du Z."/>
            <person name="Hu X."/>
            <person name="Goodman L."/>
            <person name="Tafer H."/>
            <person name="Vignal A."/>
            <person name="Lee T."/>
            <person name="Kim K.W."/>
            <person name="Sheng Z."/>
            <person name="An Y."/>
            <person name="Searle S."/>
            <person name="Herrero J."/>
            <person name="Groenen M.A."/>
            <person name="Crooijmans R.P."/>
            <person name="Faraut T."/>
            <person name="Cai Q."/>
            <person name="Webster R.G."/>
            <person name="Aldridge J.R."/>
            <person name="Warren W.C."/>
            <person name="Bartschat S."/>
            <person name="Kehr S."/>
            <person name="Marz M."/>
            <person name="Stadler P.F."/>
            <person name="Smith J."/>
            <person name="Kraus R.H."/>
            <person name="Zhao Y."/>
            <person name="Ren L."/>
            <person name="Fei J."/>
            <person name="Morisson M."/>
            <person name="Kaiser P."/>
            <person name="Griffin D.K."/>
            <person name="Rao M."/>
            <person name="Pitel F."/>
            <person name="Wang J."/>
            <person name="Li N."/>
        </authorList>
    </citation>
    <scope>NUCLEOTIDE SEQUENCE [LARGE SCALE GENOMIC DNA]</scope>
</reference>
<evidence type="ECO:0000313" key="1">
    <source>
        <dbReference type="EMBL" id="EOB09151.1"/>
    </source>
</evidence>
<keyword evidence="2" id="KW-1185">Reference proteome</keyword>
<proteinExistence type="predicted"/>
<dbReference type="Proteomes" id="UP000296049">
    <property type="component" value="Unassembled WGS sequence"/>
</dbReference>
<dbReference type="EMBL" id="KB742386">
    <property type="protein sequence ID" value="EOB09151.1"/>
    <property type="molecule type" value="Genomic_DNA"/>
</dbReference>
<name>R0KFD9_ANAPL</name>
<dbReference type="AlphaFoldDB" id="R0KFD9"/>